<evidence type="ECO:0000256" key="5">
    <source>
        <dbReference type="ARBA" id="ARBA00022989"/>
    </source>
</evidence>
<feature type="transmembrane region" description="Helical" evidence="7">
    <location>
        <begin position="232"/>
        <end position="255"/>
    </location>
</feature>
<reference evidence="8 9" key="1">
    <citation type="journal article" date="2022" name="Int. J. Syst. Evol. Microbiol.">
        <title>Neobacillus kokaensis sp. nov., isolated from soil.</title>
        <authorList>
            <person name="Yuki K."/>
            <person name="Matsubara H."/>
            <person name="Yamaguchi S."/>
        </authorList>
    </citation>
    <scope>NUCLEOTIDE SEQUENCE [LARGE SCALE GENOMIC DNA]</scope>
    <source>
        <strain evidence="8 9">LOB 377</strain>
    </source>
</reference>
<evidence type="ECO:0000256" key="4">
    <source>
        <dbReference type="ARBA" id="ARBA00022692"/>
    </source>
</evidence>
<feature type="transmembrane region" description="Helical" evidence="7">
    <location>
        <begin position="101"/>
        <end position="121"/>
    </location>
</feature>
<feature type="transmembrane region" description="Helical" evidence="7">
    <location>
        <begin position="128"/>
        <end position="150"/>
    </location>
</feature>
<sequence length="441" mass="47471">MNSLSKTTQFLAGLQWLFFMFANTVVIPLTIGDAFDLSSVEVVSALQRSFIYTGAACILQAVFGHRYPLMEGQSGLWWGAILSLSASAASAGISVNELGGGLAVGIICSGVLVTILGALGMGNFLKRLFTPVVMSTVLFLLASQLIIIFTKGMLGLATENKIHIPTSSLSIFLILLTIWINIKGPKAIRNFSILIGIVIGWIIYVLFFPSAAADEQVTVKLFNLFPWGTPTFSLGLIIMAVITGLVNTTNTIAAVKGVEPLLQTTTSDKQYRKSFVLTGINSVFSGLFGMVPYAPYISSLGFLQSTLIFERLPLIIGAVMFMILGLVPSFSHLFSTLPISVGDAVLFVAYLQLFSGALNNLEGIRFSPKTIYRIAGPVLLGIAIMNIPAEMFSSIPMLVRPLISSGLLMGIILAIVLENTINWSKVEQIETAKKVKSRNIG</sequence>
<dbReference type="NCBIfam" id="NF008502">
    <property type="entry name" value="PRK11412.1"/>
    <property type="match status" value="1"/>
</dbReference>
<organism evidence="8 9">
    <name type="scientific">Neobacillus kokaensis</name>
    <dbReference type="NCBI Taxonomy" id="2759023"/>
    <lineage>
        <taxon>Bacteria</taxon>
        <taxon>Bacillati</taxon>
        <taxon>Bacillota</taxon>
        <taxon>Bacilli</taxon>
        <taxon>Bacillales</taxon>
        <taxon>Bacillaceae</taxon>
        <taxon>Neobacillus</taxon>
    </lineage>
</organism>
<dbReference type="Pfam" id="PF00860">
    <property type="entry name" value="Xan_ur_permease"/>
    <property type="match status" value="1"/>
</dbReference>
<evidence type="ECO:0000256" key="6">
    <source>
        <dbReference type="ARBA" id="ARBA00023136"/>
    </source>
</evidence>
<comment type="subcellular location">
    <subcellularLocation>
        <location evidence="1">Membrane</location>
        <topology evidence="1">Multi-pass membrane protein</topology>
    </subcellularLocation>
</comment>
<accession>A0ABQ3MZ79</accession>
<feature type="transmembrane region" description="Helical" evidence="7">
    <location>
        <begin position="43"/>
        <end position="63"/>
    </location>
</feature>
<feature type="transmembrane region" description="Helical" evidence="7">
    <location>
        <begin position="399"/>
        <end position="417"/>
    </location>
</feature>
<protein>
    <submittedName>
        <fullName evidence="8">Purine permease</fullName>
    </submittedName>
</protein>
<evidence type="ECO:0000256" key="1">
    <source>
        <dbReference type="ARBA" id="ARBA00004141"/>
    </source>
</evidence>
<evidence type="ECO:0000256" key="2">
    <source>
        <dbReference type="ARBA" id="ARBA00008821"/>
    </source>
</evidence>
<evidence type="ECO:0000313" key="8">
    <source>
        <dbReference type="EMBL" id="GHH97727.1"/>
    </source>
</evidence>
<evidence type="ECO:0000313" key="9">
    <source>
        <dbReference type="Proteomes" id="UP000637074"/>
    </source>
</evidence>
<dbReference type="PANTHER" id="PTHR42810">
    <property type="entry name" value="PURINE PERMEASE C1399.01C-RELATED"/>
    <property type="match status" value="1"/>
</dbReference>
<keyword evidence="5 7" id="KW-1133">Transmembrane helix</keyword>
<comment type="caution">
    <text evidence="8">The sequence shown here is derived from an EMBL/GenBank/DDBJ whole genome shotgun (WGS) entry which is preliminary data.</text>
</comment>
<feature type="transmembrane region" description="Helical" evidence="7">
    <location>
        <begin position="191"/>
        <end position="212"/>
    </location>
</feature>
<gene>
    <name evidence="8" type="ORF">AM1BK_12700</name>
</gene>
<keyword evidence="9" id="KW-1185">Reference proteome</keyword>
<evidence type="ECO:0000256" key="3">
    <source>
        <dbReference type="ARBA" id="ARBA00022448"/>
    </source>
</evidence>
<dbReference type="RefSeq" id="WP_191270823.1">
    <property type="nucleotide sequence ID" value="NZ_BNDS01000003.1"/>
</dbReference>
<keyword evidence="4 7" id="KW-0812">Transmembrane</keyword>
<dbReference type="EMBL" id="BNDS01000003">
    <property type="protein sequence ID" value="GHH97727.1"/>
    <property type="molecule type" value="Genomic_DNA"/>
</dbReference>
<comment type="similarity">
    <text evidence="2">Belongs to the nucleobase:cation symporter-2 (NCS2) (TC 2.A.40) family.</text>
</comment>
<dbReference type="PANTHER" id="PTHR42810:SF6">
    <property type="entry name" value="PURINE PERMEASE YBBY-RELATED"/>
    <property type="match status" value="1"/>
</dbReference>
<keyword evidence="6 7" id="KW-0472">Membrane</keyword>
<dbReference type="NCBIfam" id="NF037981">
    <property type="entry name" value="NCS2_1"/>
    <property type="match status" value="1"/>
</dbReference>
<keyword evidence="3" id="KW-0813">Transport</keyword>
<feature type="transmembrane region" description="Helical" evidence="7">
    <location>
        <begin position="370"/>
        <end position="387"/>
    </location>
</feature>
<dbReference type="Proteomes" id="UP000637074">
    <property type="component" value="Unassembled WGS sequence"/>
</dbReference>
<feature type="transmembrane region" description="Helical" evidence="7">
    <location>
        <begin position="314"/>
        <end position="334"/>
    </location>
</feature>
<feature type="transmembrane region" description="Helical" evidence="7">
    <location>
        <begin position="275"/>
        <end position="294"/>
    </location>
</feature>
<evidence type="ECO:0000256" key="7">
    <source>
        <dbReference type="SAM" id="Phobius"/>
    </source>
</evidence>
<feature type="transmembrane region" description="Helical" evidence="7">
    <location>
        <begin position="12"/>
        <end position="31"/>
    </location>
</feature>
<proteinExistence type="inferred from homology"/>
<name>A0ABQ3MZ79_9BACI</name>
<feature type="transmembrane region" description="Helical" evidence="7">
    <location>
        <begin position="75"/>
        <end position="95"/>
    </location>
</feature>
<feature type="transmembrane region" description="Helical" evidence="7">
    <location>
        <begin position="162"/>
        <end position="182"/>
    </location>
</feature>
<dbReference type="InterPro" id="IPR006043">
    <property type="entry name" value="NCS2"/>
</dbReference>